<evidence type="ECO:0000256" key="1">
    <source>
        <dbReference type="ARBA" id="ARBA00008751"/>
    </source>
</evidence>
<dbReference type="GO" id="GO:0051537">
    <property type="term" value="F:2 iron, 2 sulfur cluster binding"/>
    <property type="evidence" value="ECO:0007669"/>
    <property type="project" value="UniProtKB-KW"/>
</dbReference>
<evidence type="ECO:0000256" key="9">
    <source>
        <dbReference type="ARBA" id="ARBA00023027"/>
    </source>
</evidence>
<dbReference type="PANTHER" id="PTHR43756">
    <property type="entry name" value="CHOLINE MONOOXYGENASE, CHLOROPLASTIC"/>
    <property type="match status" value="1"/>
</dbReference>
<dbReference type="InterPro" id="IPR017941">
    <property type="entry name" value="Rieske_2Fe-2S"/>
</dbReference>
<name>A0A1B1YRG9_9GAMM</name>
<dbReference type="STRING" id="1810504.PG2T_03665"/>
<dbReference type="InParanoid" id="A0A1B1YRG9"/>
<keyword evidence="5" id="KW-0223">Dioxygenase</keyword>
<dbReference type="GO" id="GO:0051213">
    <property type="term" value="F:dioxygenase activity"/>
    <property type="evidence" value="ECO:0007669"/>
    <property type="project" value="UniProtKB-KW"/>
</dbReference>
<dbReference type="SUPFAM" id="SSF55961">
    <property type="entry name" value="Bet v1-like"/>
    <property type="match status" value="1"/>
</dbReference>
<dbReference type="PANTHER" id="PTHR43756:SF1">
    <property type="entry name" value="3-PHENYLPROPIONATE_CINNAMIC ACID DIOXYGENASE SUBUNIT ALPHA"/>
    <property type="match status" value="1"/>
</dbReference>
<keyword evidence="2" id="KW-0001">2Fe-2S</keyword>
<dbReference type="Gene3D" id="3.90.380.10">
    <property type="entry name" value="Naphthalene 1,2-dioxygenase Alpha Subunit, Chain A, domain 1"/>
    <property type="match status" value="1"/>
</dbReference>
<dbReference type="OrthoDB" id="9794779at2"/>
<dbReference type="InterPro" id="IPR015879">
    <property type="entry name" value="Ring_hydroxy_dOase_asu_C_dom"/>
</dbReference>
<dbReference type="EMBL" id="CP014671">
    <property type="protein sequence ID" value="ANX03376.1"/>
    <property type="molecule type" value="Genomic_DNA"/>
</dbReference>
<keyword evidence="8" id="KW-0411">Iron-sulfur</keyword>
<dbReference type="CDD" id="cd08881">
    <property type="entry name" value="RHO_alpha_C_NDO-like"/>
    <property type="match status" value="1"/>
</dbReference>
<dbReference type="PRINTS" id="PR00090">
    <property type="entry name" value="RNGDIOXGNASE"/>
</dbReference>
<proteinExistence type="inferred from homology"/>
<accession>A0A1B1YRG9</accession>
<dbReference type="GO" id="GO:0005506">
    <property type="term" value="F:iron ion binding"/>
    <property type="evidence" value="ECO:0007669"/>
    <property type="project" value="InterPro"/>
</dbReference>
<keyword evidence="12" id="KW-1185">Reference proteome</keyword>
<keyword evidence="3" id="KW-0479">Metal-binding</keyword>
<evidence type="ECO:0000256" key="6">
    <source>
        <dbReference type="ARBA" id="ARBA00023002"/>
    </source>
</evidence>
<evidence type="ECO:0000256" key="3">
    <source>
        <dbReference type="ARBA" id="ARBA00022723"/>
    </source>
</evidence>
<evidence type="ECO:0000256" key="2">
    <source>
        <dbReference type="ARBA" id="ARBA00022714"/>
    </source>
</evidence>
<keyword evidence="6" id="KW-0560">Oxidoreductase</keyword>
<dbReference type="AlphaFoldDB" id="A0A1B1YRG9"/>
<keyword evidence="9" id="KW-0520">NAD</keyword>
<dbReference type="SUPFAM" id="SSF50022">
    <property type="entry name" value="ISP domain"/>
    <property type="match status" value="1"/>
</dbReference>
<dbReference type="Pfam" id="PF00355">
    <property type="entry name" value="Rieske"/>
    <property type="match status" value="1"/>
</dbReference>
<comment type="similarity">
    <text evidence="1">Belongs to the bacterial ring-hydroxylating dioxygenase alpha subunit family.</text>
</comment>
<dbReference type="InterPro" id="IPR043266">
    <property type="entry name" value="RHO_NdoB-like_C"/>
</dbReference>
<dbReference type="PROSITE" id="PS51296">
    <property type="entry name" value="RIESKE"/>
    <property type="match status" value="1"/>
</dbReference>
<sequence>MDAREIGGLVDSATGYQSRRLYHDPEIYQLELQRVFARSWLFLTHESLIAGAGDFQTALMGEDRVLVVRQTDGSIRAFINSCQHRGNVLCHADSGTARAFTCNYHGWSYALDGSLAAAPLEAEVYRGQLPKAQLGLIPVPRIASYKGLVFGCFDQTAPSLTDYLGPMTWYLDTYLDAVPGGTEFLGGPMKYRVPCNWKLPAENFAGDGYHVGWTHAAALAIGARDNVVGSMRGNSEQNVVATGGLHVATRHGHGFSLLEDGYSGIALYDQPEVMAAWLTENRPLVRERLGDRRAQFFGSHCNLNLFPHFSALPMGLNSFRVWHPRGPDEIEVWIWALAYRQMPAEVKAAIRHAHMKTFGIAGLLEGDDTENVQYATDACRGYVTRSHPVYCGMALSRGGPHPELPGTVHEGAIAEIAQRNFYGFWQQLMTASDWSALDAAPVDASLAGGNA</sequence>
<evidence type="ECO:0000256" key="4">
    <source>
        <dbReference type="ARBA" id="ARBA00022797"/>
    </source>
</evidence>
<keyword evidence="4" id="KW-0058">Aromatic hydrocarbons catabolism</keyword>
<dbReference type="InterPro" id="IPR001663">
    <property type="entry name" value="Rng_hydr_dOase-A"/>
</dbReference>
<dbReference type="Proteomes" id="UP000092952">
    <property type="component" value="Chromosome"/>
</dbReference>
<dbReference type="InterPro" id="IPR036922">
    <property type="entry name" value="Rieske_2Fe-2S_sf"/>
</dbReference>
<dbReference type="RefSeq" id="WP_068802877.1">
    <property type="nucleotide sequence ID" value="NZ_CP014671.1"/>
</dbReference>
<keyword evidence="7" id="KW-0408">Iron</keyword>
<protein>
    <recommendedName>
        <fullName evidence="10">Rieske domain-containing protein</fullName>
    </recommendedName>
</protein>
<evidence type="ECO:0000313" key="11">
    <source>
        <dbReference type="EMBL" id="ANX03376.1"/>
    </source>
</evidence>
<dbReference type="Gene3D" id="2.102.10.10">
    <property type="entry name" value="Rieske [2Fe-2S] iron-sulphur domain"/>
    <property type="match status" value="1"/>
</dbReference>
<dbReference type="Pfam" id="PF00848">
    <property type="entry name" value="Ring_hydroxyl_A"/>
    <property type="match status" value="1"/>
</dbReference>
<evidence type="ECO:0000256" key="5">
    <source>
        <dbReference type="ARBA" id="ARBA00022964"/>
    </source>
</evidence>
<reference evidence="12" key="1">
    <citation type="submission" date="2016-03" db="EMBL/GenBank/DDBJ databases">
        <title>Complete genome sequence of Solimmundus cernigliae, representing a novel lineage of polycyclic aromatic hydrocarbon degraders within the Gammaproteobacteria.</title>
        <authorList>
            <person name="Singleton D.R."/>
            <person name="Dickey A.N."/>
            <person name="Scholl E.H."/>
            <person name="Wright F.A."/>
            <person name="Aitken M.D."/>
        </authorList>
    </citation>
    <scope>NUCLEOTIDE SEQUENCE [LARGE SCALE GENOMIC DNA]</scope>
    <source>
        <strain evidence="12">TR3.2</strain>
    </source>
</reference>
<dbReference type="KEGG" id="gbi:PG2T_03665"/>
<evidence type="ECO:0000256" key="7">
    <source>
        <dbReference type="ARBA" id="ARBA00023004"/>
    </source>
</evidence>
<feature type="domain" description="Rieske" evidence="10">
    <location>
        <begin position="40"/>
        <end position="151"/>
    </location>
</feature>
<gene>
    <name evidence="11" type="ORF">PG2T_03665</name>
</gene>
<evidence type="ECO:0000313" key="12">
    <source>
        <dbReference type="Proteomes" id="UP000092952"/>
    </source>
</evidence>
<evidence type="ECO:0000259" key="10">
    <source>
        <dbReference type="PROSITE" id="PS51296"/>
    </source>
</evidence>
<organism evidence="11 12">
    <name type="scientific">Immundisolibacter cernigliae</name>
    <dbReference type="NCBI Taxonomy" id="1810504"/>
    <lineage>
        <taxon>Bacteria</taxon>
        <taxon>Pseudomonadati</taxon>
        <taxon>Pseudomonadota</taxon>
        <taxon>Gammaproteobacteria</taxon>
        <taxon>Immundisolibacterales</taxon>
        <taxon>Immundisolibacteraceae</taxon>
        <taxon>Immundisolibacter</taxon>
    </lineage>
</organism>
<evidence type="ECO:0000256" key="8">
    <source>
        <dbReference type="ARBA" id="ARBA00023014"/>
    </source>
</evidence>